<feature type="region of interest" description="Disordered" evidence="1">
    <location>
        <begin position="171"/>
        <end position="208"/>
    </location>
</feature>
<proteinExistence type="predicted"/>
<dbReference type="AlphaFoldDB" id="A0AAU9W5C2"/>
<sequence>MASRDTALQSSIAFLQIQKNANLKRSTSMSEDVFRIFRQTGRRISLIQQQVERERCSYLKESYTEKNQLYKELAHIFHSKRAIRAQQGTDVLSSTPAPQKKHSQASFGEKSKEADLGNGHKCKSVKELRSINVNVLKRCECCRRRAFRTIEENDDDEDIFDEEAFQYESQLQTLDDKSSDKPKTKAGRKISQSSRSSNEKNERKVGKKKTALVQFSRYDDIRMPAATQRVKAGIWALKKQNGGPDDQKKQSKAVRFGGNDSTVGSPSVQRKTSSDTPASTARPTLKSRASIKLESQNNKGDKLHLDGNAWSTHVQDIHEKKINNNNAISGLSKAYCAFKKLLNKMEDEYQAKQVKEEEMRSESRIELPGSRPVSNISGSDSRWAPLRRSSDSLSVRLNTWTTGSLEPTSMNSFEENCEEEVREGEGESVNIGEDEKDDGSLHESVLYIGNHFQNIYLCVRTDNIATMVLQIYVGILGSFDEARTGKCWWTINELLPESYTGPSEAVLDNIA</sequence>
<protein>
    <submittedName>
        <fullName evidence="2">Uncharacterized protein</fullName>
    </submittedName>
</protein>
<reference evidence="2 3" key="1">
    <citation type="submission" date="2022-05" db="EMBL/GenBank/DDBJ databases">
        <authorList>
            <consortium name="Genoscope - CEA"/>
            <person name="William W."/>
        </authorList>
    </citation>
    <scope>NUCLEOTIDE SEQUENCE [LARGE SCALE GENOMIC DNA]</scope>
</reference>
<feature type="compositionally biased region" description="Basic and acidic residues" evidence="1">
    <location>
        <begin position="174"/>
        <end position="183"/>
    </location>
</feature>
<evidence type="ECO:0000313" key="3">
    <source>
        <dbReference type="Proteomes" id="UP001159428"/>
    </source>
</evidence>
<keyword evidence="3" id="KW-1185">Reference proteome</keyword>
<dbReference type="EMBL" id="CALNXJ010000007">
    <property type="protein sequence ID" value="CAH3043110.1"/>
    <property type="molecule type" value="Genomic_DNA"/>
</dbReference>
<name>A0AAU9W5C2_9CNID</name>
<feature type="region of interest" description="Disordered" evidence="1">
    <location>
        <begin position="88"/>
        <end position="118"/>
    </location>
</feature>
<comment type="caution">
    <text evidence="2">The sequence shown here is derived from an EMBL/GenBank/DDBJ whole genome shotgun (WGS) entry which is preliminary data.</text>
</comment>
<feature type="region of interest" description="Disordered" evidence="1">
    <location>
        <begin position="238"/>
        <end position="304"/>
    </location>
</feature>
<feature type="compositionally biased region" description="Polar residues" evidence="1">
    <location>
        <begin position="88"/>
        <end position="97"/>
    </location>
</feature>
<dbReference type="Proteomes" id="UP001159428">
    <property type="component" value="Unassembled WGS sequence"/>
</dbReference>
<accession>A0AAU9W5C2</accession>
<evidence type="ECO:0000256" key="1">
    <source>
        <dbReference type="SAM" id="MobiDB-lite"/>
    </source>
</evidence>
<feature type="region of interest" description="Disordered" evidence="1">
    <location>
        <begin position="360"/>
        <end position="381"/>
    </location>
</feature>
<feature type="compositionally biased region" description="Polar residues" evidence="1">
    <location>
        <begin position="259"/>
        <end position="282"/>
    </location>
</feature>
<gene>
    <name evidence="2" type="ORF">PMEA_00031592</name>
</gene>
<organism evidence="2 3">
    <name type="scientific">Pocillopora meandrina</name>
    <dbReference type="NCBI Taxonomy" id="46732"/>
    <lineage>
        <taxon>Eukaryota</taxon>
        <taxon>Metazoa</taxon>
        <taxon>Cnidaria</taxon>
        <taxon>Anthozoa</taxon>
        <taxon>Hexacorallia</taxon>
        <taxon>Scleractinia</taxon>
        <taxon>Astrocoeniina</taxon>
        <taxon>Pocilloporidae</taxon>
        <taxon>Pocillopora</taxon>
    </lineage>
</organism>
<evidence type="ECO:0000313" key="2">
    <source>
        <dbReference type="EMBL" id="CAH3043110.1"/>
    </source>
</evidence>